<dbReference type="PANTHER" id="PTHR33392:SF6">
    <property type="entry name" value="POLYISOPRENYL-TEICHOIC ACID--PEPTIDOGLYCAN TEICHOIC ACID TRANSFERASE TAGU"/>
    <property type="match status" value="1"/>
</dbReference>
<keyword evidence="2" id="KW-1133">Transmembrane helix</keyword>
<dbReference type="Proteomes" id="UP000574276">
    <property type="component" value="Unassembled WGS sequence"/>
</dbReference>
<evidence type="ECO:0000256" key="1">
    <source>
        <dbReference type="ARBA" id="ARBA00006068"/>
    </source>
</evidence>
<proteinExistence type="inferred from homology"/>
<dbReference type="PANTHER" id="PTHR33392">
    <property type="entry name" value="POLYISOPRENYL-TEICHOIC ACID--PEPTIDOGLYCAN TEICHOIC ACID TRANSFERASE TAGU"/>
    <property type="match status" value="1"/>
</dbReference>
<dbReference type="RefSeq" id="WP_228351662.1">
    <property type="nucleotide sequence ID" value="NZ_JACEGA010000001.1"/>
</dbReference>
<dbReference type="AlphaFoldDB" id="A0A839JW76"/>
<organism evidence="4 5">
    <name type="scientific">Variimorphobacter saccharofermentans</name>
    <dbReference type="NCBI Taxonomy" id="2755051"/>
    <lineage>
        <taxon>Bacteria</taxon>
        <taxon>Bacillati</taxon>
        <taxon>Bacillota</taxon>
        <taxon>Clostridia</taxon>
        <taxon>Lachnospirales</taxon>
        <taxon>Lachnospiraceae</taxon>
        <taxon>Variimorphobacter</taxon>
    </lineage>
</organism>
<dbReference type="InterPro" id="IPR050922">
    <property type="entry name" value="LytR/CpsA/Psr_CW_biosynth"/>
</dbReference>
<dbReference type="EMBL" id="JACEGA010000001">
    <property type="protein sequence ID" value="MBB2181925.1"/>
    <property type="molecule type" value="Genomic_DNA"/>
</dbReference>
<sequence>MAKEKKKKKGRLIAILLLEVFILAVLVVVFKMNNMMNKIQYNDEDDEYIQQNEEVEVVTGYRNIAIFGVDSRDNALDKDTHSDTIIIASIDNQTKDVKLASVYRDTYVNIPGEGYNKINAAYFKGGYSLALSTLNTNFDLDIKEYVTVNFQAVVNVVDMLGGIELDIQENELKYLNGYVRELNRINGTNVSGLKSAGTQVVNGTQATAYARIRYTKGGDFKRTERQRIVITKIFNKIKSSDLSTINGVIDELFPQIQTNLKSTELLMLAKDVMSYDIVDQTGFPFEKDAHTYKKVSYVFPINLQDNVSKLHEFLYNEVGYVPSNTVQEYSSYVEGIRAQ</sequence>
<evidence type="ECO:0000313" key="5">
    <source>
        <dbReference type="Proteomes" id="UP000574276"/>
    </source>
</evidence>
<evidence type="ECO:0000256" key="2">
    <source>
        <dbReference type="SAM" id="Phobius"/>
    </source>
</evidence>
<keyword evidence="2" id="KW-0812">Transmembrane</keyword>
<keyword evidence="2" id="KW-0472">Membrane</keyword>
<dbReference type="NCBIfam" id="TIGR00350">
    <property type="entry name" value="lytR_cpsA_psr"/>
    <property type="match status" value="1"/>
</dbReference>
<keyword evidence="5" id="KW-1185">Reference proteome</keyword>
<feature type="transmembrane region" description="Helical" evidence="2">
    <location>
        <begin position="12"/>
        <end position="30"/>
    </location>
</feature>
<comment type="similarity">
    <text evidence="1">Belongs to the LytR/CpsA/Psr (LCP) family.</text>
</comment>
<comment type="caution">
    <text evidence="4">The sequence shown here is derived from an EMBL/GenBank/DDBJ whole genome shotgun (WGS) entry which is preliminary data.</text>
</comment>
<dbReference type="InterPro" id="IPR004474">
    <property type="entry name" value="LytR_CpsA_psr"/>
</dbReference>
<dbReference type="Gene3D" id="3.40.630.190">
    <property type="entry name" value="LCP protein"/>
    <property type="match status" value="1"/>
</dbReference>
<gene>
    <name evidence="4" type="ORF">H0486_03430</name>
</gene>
<accession>A0A839JW76</accession>
<protein>
    <submittedName>
        <fullName evidence="4">LCP family protein</fullName>
    </submittedName>
</protein>
<reference evidence="4 5" key="1">
    <citation type="submission" date="2020-07" db="EMBL/GenBank/DDBJ databases">
        <title>Characterization and genome sequencing of isolate MD1, a novel member within the family Lachnospiraceae.</title>
        <authorList>
            <person name="Rettenmaier R."/>
            <person name="Di Bello L."/>
            <person name="Zinser C."/>
            <person name="Scheitz K."/>
            <person name="Liebl W."/>
            <person name="Zverlov V."/>
        </authorList>
    </citation>
    <scope>NUCLEOTIDE SEQUENCE [LARGE SCALE GENOMIC DNA]</scope>
    <source>
        <strain evidence="4 5">MD1</strain>
    </source>
</reference>
<dbReference type="Pfam" id="PF03816">
    <property type="entry name" value="LytR_cpsA_psr"/>
    <property type="match status" value="1"/>
</dbReference>
<evidence type="ECO:0000259" key="3">
    <source>
        <dbReference type="Pfam" id="PF03816"/>
    </source>
</evidence>
<evidence type="ECO:0000313" key="4">
    <source>
        <dbReference type="EMBL" id="MBB2181925.1"/>
    </source>
</evidence>
<name>A0A839JW76_9FIRM</name>
<feature type="domain" description="Cell envelope-related transcriptional attenuator" evidence="3">
    <location>
        <begin position="81"/>
        <end position="238"/>
    </location>
</feature>